<evidence type="ECO:0000313" key="1">
    <source>
        <dbReference type="EMBL" id="MCI42163.1"/>
    </source>
</evidence>
<sequence length="37" mass="3912">SNNCIAGAAVGCQIITFMVYQDDVIVAAPVFRRILAA</sequence>
<organism evidence="1 2">
    <name type="scientific">Trifolium medium</name>
    <dbReference type="NCBI Taxonomy" id="97028"/>
    <lineage>
        <taxon>Eukaryota</taxon>
        <taxon>Viridiplantae</taxon>
        <taxon>Streptophyta</taxon>
        <taxon>Embryophyta</taxon>
        <taxon>Tracheophyta</taxon>
        <taxon>Spermatophyta</taxon>
        <taxon>Magnoliopsida</taxon>
        <taxon>eudicotyledons</taxon>
        <taxon>Gunneridae</taxon>
        <taxon>Pentapetalae</taxon>
        <taxon>rosids</taxon>
        <taxon>fabids</taxon>
        <taxon>Fabales</taxon>
        <taxon>Fabaceae</taxon>
        <taxon>Papilionoideae</taxon>
        <taxon>50 kb inversion clade</taxon>
        <taxon>NPAAA clade</taxon>
        <taxon>Hologalegina</taxon>
        <taxon>IRL clade</taxon>
        <taxon>Trifolieae</taxon>
        <taxon>Trifolium</taxon>
    </lineage>
</organism>
<dbReference type="AlphaFoldDB" id="A0A392RZW6"/>
<accession>A0A392RZW6</accession>
<reference evidence="1 2" key="1">
    <citation type="journal article" date="2018" name="Front. Plant Sci.">
        <title>Red Clover (Trifolium pratense) and Zigzag Clover (T. medium) - A Picture of Genomic Similarities and Differences.</title>
        <authorList>
            <person name="Dluhosova J."/>
            <person name="Istvanek J."/>
            <person name="Nedelnik J."/>
            <person name="Repkova J."/>
        </authorList>
    </citation>
    <scope>NUCLEOTIDE SEQUENCE [LARGE SCALE GENOMIC DNA]</scope>
    <source>
        <strain evidence="2">cv. 10/8</strain>
        <tissue evidence="1">Leaf</tissue>
    </source>
</reference>
<keyword evidence="2" id="KW-1185">Reference proteome</keyword>
<dbReference type="EMBL" id="LXQA010301147">
    <property type="protein sequence ID" value="MCI42163.1"/>
    <property type="molecule type" value="Genomic_DNA"/>
</dbReference>
<feature type="non-terminal residue" evidence="1">
    <location>
        <position position="1"/>
    </location>
</feature>
<name>A0A392RZW6_9FABA</name>
<protein>
    <submittedName>
        <fullName evidence="1">Uncharacterized protein</fullName>
    </submittedName>
</protein>
<comment type="caution">
    <text evidence="1">The sequence shown here is derived from an EMBL/GenBank/DDBJ whole genome shotgun (WGS) entry which is preliminary data.</text>
</comment>
<dbReference type="Proteomes" id="UP000265520">
    <property type="component" value="Unassembled WGS sequence"/>
</dbReference>
<evidence type="ECO:0000313" key="2">
    <source>
        <dbReference type="Proteomes" id="UP000265520"/>
    </source>
</evidence>
<proteinExistence type="predicted"/>